<sequence length="657" mass="77613">MRLKIILFLFINYLNKYNNAQEGAFRKNYIVEKNQTWNGHFYILRDEQPFFRVFHETHRKADRPPDYIPTSMKTPMNKVFRDNPNAGRMSNEPPSIDAQLMEEHGSDQRLREAAQFWHEHNQKLIHNQTNNQQQKHLEHNYPFQRRIKRAEKSQNNNLIKDDSKTLNELEILTKSLNSQQRKWMKAALNEIMKEGGGGGGEQNNEDNIQDNSMVLTVIERNQNKSEAKFGHHHLPAGEQKDSATWPWQLWPFMHCLTLECICPLFRGDVSGNQCILPNGKPLQRAIRKEFRTFNSEEMALFLETMRRFKKSGYYSRLGMIHRRSGVHSGPSFFPWHREFLKRLEIVYRSFHPENTDPVLGLPYWDSSLDGGLPAPEDSIMFSDYLLGEADDFGFVTNGLFANWTTMDGRHSFQRMFGDQEDGEFFNEGRIDYVLSQTSVDKVLTYSLPLHTCVNYELDDRFLEYSHDYVHYFISGDMQERFSSSNDPIFFMHHGFVDSVWEMWRQKRQTRFQRERDYPRDDGECMPEWHFSDAFMPMLQPLRNLDALSNNYTDNMYEYAKRPSCPNGDSEECGNTKFLWCDVKTNIGHPVCLAKVKPGGNCKGFEWSTEICYNGQCLEGRCTRVLEQQNKKYSKYEKQQKQIDKVYEHWHTESFMRR</sequence>
<dbReference type="AlphaFoldDB" id="A0A6V7TIR8"/>
<feature type="domain" description="Tyrosinase copper-binding" evidence="4">
    <location>
        <begin position="486"/>
        <end position="497"/>
    </location>
</feature>
<feature type="chain" id="PRO_5028151318" description="Tyrosinase copper-binding domain-containing protein" evidence="2">
    <location>
        <begin position="21"/>
        <end position="657"/>
    </location>
</feature>
<evidence type="ECO:0000259" key="3">
    <source>
        <dbReference type="PROSITE" id="PS00497"/>
    </source>
</evidence>
<dbReference type="GO" id="GO:0016491">
    <property type="term" value="F:oxidoreductase activity"/>
    <property type="evidence" value="ECO:0007669"/>
    <property type="project" value="InterPro"/>
</dbReference>
<dbReference type="InterPro" id="IPR008922">
    <property type="entry name" value="Di-copper_centre_dom_sf"/>
</dbReference>
<accession>A0A6V7TIR8</accession>
<dbReference type="InterPro" id="IPR050316">
    <property type="entry name" value="Tyrosinase/Hemocyanin"/>
</dbReference>
<keyword evidence="2" id="KW-0732">Signal</keyword>
<dbReference type="PROSITE" id="PS00497">
    <property type="entry name" value="TYROSINASE_1"/>
    <property type="match status" value="1"/>
</dbReference>
<evidence type="ECO:0000256" key="2">
    <source>
        <dbReference type="SAM" id="SignalP"/>
    </source>
</evidence>
<feature type="domain" description="Tyrosinase copper-binding" evidence="3">
    <location>
        <begin position="327"/>
        <end position="344"/>
    </location>
</feature>
<dbReference type="InterPro" id="IPR002227">
    <property type="entry name" value="Tyrosinase_Cu-bd"/>
</dbReference>
<feature type="signal peptide" evidence="2">
    <location>
        <begin position="1"/>
        <end position="20"/>
    </location>
</feature>
<organism evidence="5 6">
    <name type="scientific">Meloidogyne enterolobii</name>
    <name type="common">Root-knot nematode worm</name>
    <name type="synonym">Meloidogyne mayaguensis</name>
    <dbReference type="NCBI Taxonomy" id="390850"/>
    <lineage>
        <taxon>Eukaryota</taxon>
        <taxon>Metazoa</taxon>
        <taxon>Ecdysozoa</taxon>
        <taxon>Nematoda</taxon>
        <taxon>Chromadorea</taxon>
        <taxon>Rhabditida</taxon>
        <taxon>Tylenchina</taxon>
        <taxon>Tylenchomorpha</taxon>
        <taxon>Tylenchoidea</taxon>
        <taxon>Meloidogynidae</taxon>
        <taxon>Meloidogyninae</taxon>
        <taxon>Meloidogyne</taxon>
    </lineage>
</organism>
<name>A0A6V7TIR8_MELEN</name>
<protein>
    <recommendedName>
        <fullName evidence="3 4">Tyrosinase copper-binding domain-containing protein</fullName>
    </recommendedName>
</protein>
<evidence type="ECO:0000313" key="6">
    <source>
        <dbReference type="Proteomes" id="UP000580250"/>
    </source>
</evidence>
<dbReference type="PRINTS" id="PR00092">
    <property type="entry name" value="TYROSINASE"/>
</dbReference>
<keyword evidence="1" id="KW-0479">Metal-binding</keyword>
<dbReference type="GO" id="GO:0046872">
    <property type="term" value="F:metal ion binding"/>
    <property type="evidence" value="ECO:0007669"/>
    <property type="project" value="UniProtKB-KW"/>
</dbReference>
<dbReference type="PANTHER" id="PTHR11474">
    <property type="entry name" value="TYROSINASE FAMILY MEMBER"/>
    <property type="match status" value="1"/>
</dbReference>
<dbReference type="OrthoDB" id="6132182at2759"/>
<reference evidence="5 6" key="1">
    <citation type="submission" date="2020-08" db="EMBL/GenBank/DDBJ databases">
        <authorList>
            <person name="Koutsovoulos G."/>
            <person name="Danchin GJ E."/>
        </authorList>
    </citation>
    <scope>NUCLEOTIDE SEQUENCE [LARGE SCALE GENOMIC DNA]</scope>
</reference>
<dbReference type="PANTHER" id="PTHR11474:SF50">
    <property type="entry name" value="TYROSINASE COPPER-BINDING DOMAIN-CONTAINING PROTEIN"/>
    <property type="match status" value="1"/>
</dbReference>
<gene>
    <name evidence="5" type="ORF">MENT_LOCUS639</name>
</gene>
<dbReference type="EMBL" id="CAJEWN010000002">
    <property type="protein sequence ID" value="CAD2123881.1"/>
    <property type="molecule type" value="Genomic_DNA"/>
</dbReference>
<dbReference type="Proteomes" id="UP000580250">
    <property type="component" value="Unassembled WGS sequence"/>
</dbReference>
<dbReference type="PROSITE" id="PS00498">
    <property type="entry name" value="TYROSINASE_2"/>
    <property type="match status" value="1"/>
</dbReference>
<dbReference type="Gene3D" id="1.10.1280.10">
    <property type="entry name" value="Di-copper center containing domain from catechol oxidase"/>
    <property type="match status" value="1"/>
</dbReference>
<dbReference type="SUPFAM" id="SSF48056">
    <property type="entry name" value="Di-copper centre-containing domain"/>
    <property type="match status" value="1"/>
</dbReference>
<proteinExistence type="predicted"/>
<evidence type="ECO:0000256" key="1">
    <source>
        <dbReference type="ARBA" id="ARBA00022723"/>
    </source>
</evidence>
<comment type="caution">
    <text evidence="5">The sequence shown here is derived from an EMBL/GenBank/DDBJ whole genome shotgun (WGS) entry which is preliminary data.</text>
</comment>
<evidence type="ECO:0000313" key="5">
    <source>
        <dbReference type="EMBL" id="CAD2123881.1"/>
    </source>
</evidence>
<dbReference type="Pfam" id="PF00264">
    <property type="entry name" value="Tyrosinase"/>
    <property type="match status" value="1"/>
</dbReference>
<evidence type="ECO:0000259" key="4">
    <source>
        <dbReference type="PROSITE" id="PS00498"/>
    </source>
</evidence>